<evidence type="ECO:0000313" key="7">
    <source>
        <dbReference type="Proteomes" id="UP000184226"/>
    </source>
</evidence>
<sequence length="232" mass="24569">MASTPPALVIRKNFRRPTAEQLAAFNGLQTGFIVDAQGRRGALSHRIRPLSTAIRFCGVALTVQSRARDNLACWAALDACRPGDVVLIAVDEYEEASVVGDVYVAMAKNNGVVACVTDGMVRDIRGINAAGIPVFARGLSPNSPYKDGPGEIGTAITLGGVHVASGDIVLGDEDGVVVVPYANIDQVIRELEEVKAKESMMEAGVKRGDKTPSWLPQALVAKGVRYIDAETP</sequence>
<dbReference type="GO" id="GO:0046872">
    <property type="term" value="F:metal ion binding"/>
    <property type="evidence" value="ECO:0007669"/>
    <property type="project" value="UniProtKB-KW"/>
</dbReference>
<dbReference type="PANTHER" id="PTHR33254:SF4">
    <property type="entry name" value="4-HYDROXY-4-METHYL-2-OXOGLUTARATE ALDOLASE 3-RELATED"/>
    <property type="match status" value="1"/>
</dbReference>
<dbReference type="OrthoDB" id="8717144at2"/>
<dbReference type="Gene3D" id="3.50.30.40">
    <property type="entry name" value="Ribonuclease E inhibitor RraA/RraA-like"/>
    <property type="match status" value="1"/>
</dbReference>
<dbReference type="RefSeq" id="WP_073102290.1">
    <property type="nucleotide sequence ID" value="NZ_FQXE01000003.1"/>
</dbReference>
<dbReference type="InterPro" id="IPR005493">
    <property type="entry name" value="RraA/RraA-like"/>
</dbReference>
<dbReference type="Proteomes" id="UP000184226">
    <property type="component" value="Unassembled WGS sequence"/>
</dbReference>
<dbReference type="STRING" id="658167.SAMN04488135_10392"/>
<dbReference type="CDD" id="cd16841">
    <property type="entry name" value="RraA_family"/>
    <property type="match status" value="1"/>
</dbReference>
<dbReference type="InterPro" id="IPR036704">
    <property type="entry name" value="RraA/RraA-like_sf"/>
</dbReference>
<protein>
    <recommendedName>
        <fullName evidence="2">Putative 4-hydroxy-4-methyl-2-oxoglutarate aldolase</fullName>
    </recommendedName>
    <alternativeName>
        <fullName evidence="3">Regulator of ribonuclease activity homolog</fullName>
    </alternativeName>
    <alternativeName>
        <fullName evidence="4">RraA-like protein</fullName>
    </alternativeName>
</protein>
<comment type="cofactor">
    <cofactor evidence="1">
        <name>a divalent metal cation</name>
        <dbReference type="ChEBI" id="CHEBI:60240"/>
    </cofactor>
</comment>
<evidence type="ECO:0000256" key="5">
    <source>
        <dbReference type="PIRSR" id="PIRSR605493-1"/>
    </source>
</evidence>
<evidence type="ECO:0000256" key="3">
    <source>
        <dbReference type="ARBA" id="ARBA00029596"/>
    </source>
</evidence>
<keyword evidence="5" id="KW-0479">Metal-binding</keyword>
<comment type="cofactor">
    <cofactor evidence="5">
        <name>Mg(2+)</name>
        <dbReference type="ChEBI" id="CHEBI:18420"/>
    </cofactor>
</comment>
<organism evidence="6 7">
    <name type="scientific">Pollutimonas bauzanensis</name>
    <dbReference type="NCBI Taxonomy" id="658167"/>
    <lineage>
        <taxon>Bacteria</taxon>
        <taxon>Pseudomonadati</taxon>
        <taxon>Pseudomonadota</taxon>
        <taxon>Betaproteobacteria</taxon>
        <taxon>Burkholderiales</taxon>
        <taxon>Alcaligenaceae</taxon>
        <taxon>Pollutimonas</taxon>
    </lineage>
</organism>
<evidence type="ECO:0000256" key="1">
    <source>
        <dbReference type="ARBA" id="ARBA00001968"/>
    </source>
</evidence>
<dbReference type="PANTHER" id="PTHR33254">
    <property type="entry name" value="4-HYDROXY-4-METHYL-2-OXOGLUTARATE ALDOLASE 3-RELATED"/>
    <property type="match status" value="1"/>
</dbReference>
<dbReference type="AlphaFoldDB" id="A0A1M5SJB0"/>
<evidence type="ECO:0000313" key="6">
    <source>
        <dbReference type="EMBL" id="SHH38490.1"/>
    </source>
</evidence>
<keyword evidence="5" id="KW-0460">Magnesium</keyword>
<reference evidence="6 7" key="1">
    <citation type="submission" date="2016-11" db="EMBL/GenBank/DDBJ databases">
        <authorList>
            <person name="Jaros S."/>
            <person name="Januszkiewicz K."/>
            <person name="Wedrychowicz H."/>
        </authorList>
    </citation>
    <scope>NUCLEOTIDE SEQUENCE [LARGE SCALE GENOMIC DNA]</scope>
    <source>
        <strain evidence="6 7">CGMCC 1.10190</strain>
    </source>
</reference>
<accession>A0A1M5SJB0</accession>
<proteinExistence type="predicted"/>
<evidence type="ECO:0000256" key="2">
    <source>
        <dbReference type="ARBA" id="ARBA00016549"/>
    </source>
</evidence>
<evidence type="ECO:0000256" key="4">
    <source>
        <dbReference type="ARBA" id="ARBA00030169"/>
    </source>
</evidence>
<dbReference type="Pfam" id="PF03737">
    <property type="entry name" value="RraA-like"/>
    <property type="match status" value="1"/>
</dbReference>
<dbReference type="EMBL" id="FQXE01000003">
    <property type="protein sequence ID" value="SHH38490.1"/>
    <property type="molecule type" value="Genomic_DNA"/>
</dbReference>
<gene>
    <name evidence="6" type="ORF">SAMN04488135_10392</name>
</gene>
<feature type="binding site" evidence="5">
    <location>
        <position position="122"/>
    </location>
    <ligand>
        <name>substrate</name>
    </ligand>
</feature>
<feature type="binding site" evidence="5">
    <location>
        <position position="123"/>
    </location>
    <ligand>
        <name>substrate</name>
    </ligand>
</feature>
<dbReference type="SUPFAM" id="SSF89562">
    <property type="entry name" value="RraA-like"/>
    <property type="match status" value="1"/>
</dbReference>
<keyword evidence="7" id="KW-1185">Reference proteome</keyword>
<name>A0A1M5SJB0_9BURK</name>